<accession>A0A2V4W0K6</accession>
<sequence>MRVTTHMAQRMNNRGIVQSMVDLTIEIGVIKGDRYITDRRCLNDYLNELDTKLVDCRSMYKKYEHYRVSIIIAKAINRLVQLRSLVLKMMNKGGVTVVVCGNNLVTTYNTDSHHQYKSY</sequence>
<protein>
    <submittedName>
        <fullName evidence="1">Uncharacterized protein</fullName>
    </submittedName>
</protein>
<evidence type="ECO:0000313" key="1">
    <source>
        <dbReference type="EMBL" id="PYE41164.1"/>
    </source>
</evidence>
<gene>
    <name evidence="1" type="ORF">DFP82_101487</name>
</gene>
<name>A0A2V4W0K6_9GAMM</name>
<dbReference type="Proteomes" id="UP000247746">
    <property type="component" value="Unassembled WGS sequence"/>
</dbReference>
<dbReference type="OrthoDB" id="5540949at2"/>
<reference evidence="1 2" key="1">
    <citation type="submission" date="2018-06" db="EMBL/GenBank/DDBJ databases">
        <title>Genomic Encyclopedia of Type Strains, Phase III (KMG-III): the genomes of soil and plant-associated and newly described type strains.</title>
        <authorList>
            <person name="Whitman W."/>
        </authorList>
    </citation>
    <scope>NUCLEOTIDE SEQUENCE [LARGE SCALE GENOMIC DNA]</scope>
    <source>
        <strain evidence="1 2">CECT 5889</strain>
    </source>
</reference>
<keyword evidence="2" id="KW-1185">Reference proteome</keyword>
<organism evidence="1 2">
    <name type="scientific">Psychrobacter fozii</name>
    <dbReference type="NCBI Taxonomy" id="198480"/>
    <lineage>
        <taxon>Bacteria</taxon>
        <taxon>Pseudomonadati</taxon>
        <taxon>Pseudomonadota</taxon>
        <taxon>Gammaproteobacteria</taxon>
        <taxon>Moraxellales</taxon>
        <taxon>Moraxellaceae</taxon>
        <taxon>Psychrobacter</taxon>
    </lineage>
</organism>
<proteinExistence type="predicted"/>
<dbReference type="AlphaFoldDB" id="A0A2V4W0K6"/>
<dbReference type="EMBL" id="QJSU01000001">
    <property type="protein sequence ID" value="PYE41164.1"/>
    <property type="molecule type" value="Genomic_DNA"/>
</dbReference>
<dbReference type="RefSeq" id="WP_110922118.1">
    <property type="nucleotide sequence ID" value="NZ_QJSU01000001.1"/>
</dbReference>
<evidence type="ECO:0000313" key="2">
    <source>
        <dbReference type="Proteomes" id="UP000247746"/>
    </source>
</evidence>
<comment type="caution">
    <text evidence="1">The sequence shown here is derived from an EMBL/GenBank/DDBJ whole genome shotgun (WGS) entry which is preliminary data.</text>
</comment>